<dbReference type="RefSeq" id="WP_270006510.1">
    <property type="nucleotide sequence ID" value="NZ_JAPCID010000025.1"/>
</dbReference>
<gene>
    <name evidence="1" type="ORF">OJ962_18060</name>
</gene>
<evidence type="ECO:0000313" key="2">
    <source>
        <dbReference type="Proteomes" id="UP001147700"/>
    </source>
</evidence>
<organism evidence="1 2">
    <name type="scientific">Solirubrobacter deserti</name>
    <dbReference type="NCBI Taxonomy" id="2282478"/>
    <lineage>
        <taxon>Bacteria</taxon>
        <taxon>Bacillati</taxon>
        <taxon>Actinomycetota</taxon>
        <taxon>Thermoleophilia</taxon>
        <taxon>Solirubrobacterales</taxon>
        <taxon>Solirubrobacteraceae</taxon>
        <taxon>Solirubrobacter</taxon>
    </lineage>
</organism>
<dbReference type="Proteomes" id="UP001147700">
    <property type="component" value="Unassembled WGS sequence"/>
</dbReference>
<evidence type="ECO:0000313" key="1">
    <source>
        <dbReference type="EMBL" id="MDA0139413.1"/>
    </source>
</evidence>
<protein>
    <recommendedName>
        <fullName evidence="3">GS catalytic domain-containing protein</fullName>
    </recommendedName>
</protein>
<proteinExistence type="predicted"/>
<keyword evidence="2" id="KW-1185">Reference proteome</keyword>
<dbReference type="EMBL" id="JAPCID010000025">
    <property type="protein sequence ID" value="MDA0139413.1"/>
    <property type="molecule type" value="Genomic_DNA"/>
</dbReference>
<sequence>MGILMVTYRHRPRALCTRRRVFLLDTPDCGTPDLPFVLAMCVYAGAILNRRLPGPYLEADARAFARSSLIPSEITERGPNAWDLGELSRWLGVPERELLAQRRRGCESRARRAP</sequence>
<reference evidence="1" key="1">
    <citation type="submission" date="2022-10" db="EMBL/GenBank/DDBJ databases">
        <title>The WGS of Solirubrobacter sp. CPCC 204708.</title>
        <authorList>
            <person name="Jiang Z."/>
        </authorList>
    </citation>
    <scope>NUCLEOTIDE SEQUENCE</scope>
    <source>
        <strain evidence="1">CPCC 204708</strain>
    </source>
</reference>
<name>A0ABT4RLI2_9ACTN</name>
<accession>A0ABT4RLI2</accession>
<evidence type="ECO:0008006" key="3">
    <source>
        <dbReference type="Google" id="ProtNLM"/>
    </source>
</evidence>
<comment type="caution">
    <text evidence="1">The sequence shown here is derived from an EMBL/GenBank/DDBJ whole genome shotgun (WGS) entry which is preliminary data.</text>
</comment>